<keyword evidence="2" id="KW-1185">Reference proteome</keyword>
<dbReference type="EMBL" id="JANSHE010003694">
    <property type="protein sequence ID" value="KAJ2984930.1"/>
    <property type="molecule type" value="Genomic_DNA"/>
</dbReference>
<evidence type="ECO:0000313" key="2">
    <source>
        <dbReference type="Proteomes" id="UP001144978"/>
    </source>
</evidence>
<dbReference type="Proteomes" id="UP001144978">
    <property type="component" value="Unassembled WGS sequence"/>
</dbReference>
<organism evidence="1 2">
    <name type="scientific">Trametes sanguinea</name>
    <dbReference type="NCBI Taxonomy" id="158606"/>
    <lineage>
        <taxon>Eukaryota</taxon>
        <taxon>Fungi</taxon>
        <taxon>Dikarya</taxon>
        <taxon>Basidiomycota</taxon>
        <taxon>Agaricomycotina</taxon>
        <taxon>Agaricomycetes</taxon>
        <taxon>Polyporales</taxon>
        <taxon>Polyporaceae</taxon>
        <taxon>Trametes</taxon>
    </lineage>
</organism>
<protein>
    <submittedName>
        <fullName evidence="1">Uncharacterized protein</fullName>
    </submittedName>
</protein>
<reference evidence="1" key="1">
    <citation type="submission" date="2022-08" db="EMBL/GenBank/DDBJ databases">
        <title>Genome Sequence of Pycnoporus sanguineus.</title>
        <authorList>
            <person name="Buettner E."/>
        </authorList>
    </citation>
    <scope>NUCLEOTIDE SEQUENCE</scope>
    <source>
        <strain evidence="1">CG-C14</strain>
    </source>
</reference>
<accession>A0ACC1P236</accession>
<evidence type="ECO:0000313" key="1">
    <source>
        <dbReference type="EMBL" id="KAJ2984930.1"/>
    </source>
</evidence>
<comment type="caution">
    <text evidence="1">The sequence shown here is derived from an EMBL/GenBank/DDBJ whole genome shotgun (WGS) entry which is preliminary data.</text>
</comment>
<sequence>MQSLKDQNWVLYYGLLSRHVKELIPIIYTPTQGDAIANYSHLFRRSEGLYLTFPEQDSMEEDFLELTAGRDIQLFVVTDSEAILGIGDQGVGGIGIATAKSAIYTLLGGMDPSKTLPVVLDVGTDNEQLLNDNLYVRGVGLSLGRDFWQVFDVRPPVGGPTDGFAPIMYEPPAPVFQHMPMPQPPPATINPETARQQHAREEEMEDDEAEWQIREGTGPTPAWAKRKADDDEEQANKRQRVSPSEGQTNGLHVIDQAVQDIAKEFRFLVEEVQEYYDKCGDPERTRNRFRRMREVINALPDDESTVS</sequence>
<name>A0ACC1P236_9APHY</name>
<gene>
    <name evidence="1" type="ORF">NUW54_g10324</name>
</gene>
<proteinExistence type="predicted"/>